<gene>
    <name evidence="4" type="ORF">Vbra_5862</name>
</gene>
<dbReference type="EMBL" id="CDMY01000443">
    <property type="protein sequence ID" value="CEM13093.1"/>
    <property type="molecule type" value="Genomic_DNA"/>
</dbReference>
<feature type="compositionally biased region" description="Acidic residues" evidence="3">
    <location>
        <begin position="35"/>
        <end position="51"/>
    </location>
</feature>
<evidence type="ECO:0000256" key="3">
    <source>
        <dbReference type="SAM" id="MobiDB-lite"/>
    </source>
</evidence>
<accession>A0A0G4FHZ0</accession>
<name>A0A0G4FHZ0_VITBC</name>
<feature type="compositionally biased region" description="Basic and acidic residues" evidence="3">
    <location>
        <begin position="190"/>
        <end position="223"/>
    </location>
</feature>
<sequence>MSEPSAGEKDAGTAAQQAQEAAEDAKMEIAKEGEGGQEEGEEEEDEEDEQAAEIAMYDDMVKEKGPDVVAKLLTEKAMELRADNIQKATAFLSKALAIKTEEHKDANGLHPDLASYYLNYGDFLLENSEADLMRNTMQPLIDVMCGGGGDGDDQEDDEDEDMKDNNEREKEDKKPETATATNGNGGAEQNKTKDPEVTGGETKEKEKGAGEEVVKAGDEEGAKGGEGSGENGDDGDEEMQGDTEEDMALAWDTLELGWKCYRDKIDKQQKEGEQVDMGDVKAILFAKTRLGDLLTIQKRFEQAVQEYDAGMKTALEHKLSYHELINNCMEAAHAYEHLKDNANVIKAFELAKEHIEKALSNVDGVTLDAEEQAARKENLEEIDTKLERYRALIQAGAKAEESLGEEEGSGDVMTAEVRAKVITEASKLGNALARMDASFGAPQLDHTKETVIVAQAKEIGEGPLQVKKRRIEIGTSGASSVAEPAQTSPPAEAQGKAA</sequence>
<evidence type="ECO:0000256" key="1">
    <source>
        <dbReference type="ARBA" id="ARBA00022737"/>
    </source>
</evidence>
<dbReference type="OrthoDB" id="5587616at2759"/>
<evidence type="ECO:0008006" key="6">
    <source>
        <dbReference type="Google" id="ProtNLM"/>
    </source>
</evidence>
<dbReference type="PANTHER" id="PTHR15081">
    <property type="entry name" value="NUCLEAR AUTOANTIGENIC SPERM PROTEIN NASP -RELATED"/>
    <property type="match status" value="1"/>
</dbReference>
<feature type="compositionally biased region" description="Basic and acidic residues" evidence="3">
    <location>
        <begin position="163"/>
        <end position="176"/>
    </location>
</feature>
<dbReference type="InterPro" id="IPR051730">
    <property type="entry name" value="NASP-like"/>
</dbReference>
<dbReference type="PANTHER" id="PTHR15081:SF1">
    <property type="entry name" value="NUCLEAR AUTOANTIGENIC SPERM PROTEIN"/>
    <property type="match status" value="1"/>
</dbReference>
<protein>
    <recommendedName>
        <fullName evidence="6">Tetratricopeptide SHNi-TPR domain-containing protein</fullName>
    </recommendedName>
</protein>
<feature type="region of interest" description="Disordered" evidence="3">
    <location>
        <begin position="475"/>
        <end position="498"/>
    </location>
</feature>
<keyword evidence="1" id="KW-0677">Repeat</keyword>
<dbReference type="SUPFAM" id="SSF48452">
    <property type="entry name" value="TPR-like"/>
    <property type="match status" value="1"/>
</dbReference>
<feature type="compositionally biased region" description="Acidic residues" evidence="3">
    <location>
        <begin position="231"/>
        <end position="242"/>
    </location>
</feature>
<evidence type="ECO:0000313" key="5">
    <source>
        <dbReference type="Proteomes" id="UP000041254"/>
    </source>
</evidence>
<reference evidence="4 5" key="1">
    <citation type="submission" date="2014-11" db="EMBL/GenBank/DDBJ databases">
        <authorList>
            <person name="Zhu J."/>
            <person name="Qi W."/>
            <person name="Song R."/>
        </authorList>
    </citation>
    <scope>NUCLEOTIDE SEQUENCE [LARGE SCALE GENOMIC DNA]</scope>
</reference>
<feature type="compositionally biased region" description="Basic and acidic residues" evidence="3">
    <location>
        <begin position="23"/>
        <end position="34"/>
    </location>
</feature>
<dbReference type="GO" id="GO:0005654">
    <property type="term" value="C:nucleoplasm"/>
    <property type="evidence" value="ECO:0007669"/>
    <property type="project" value="TreeGrafter"/>
</dbReference>
<keyword evidence="2" id="KW-0802">TPR repeat</keyword>
<feature type="region of interest" description="Disordered" evidence="3">
    <location>
        <begin position="143"/>
        <end position="242"/>
    </location>
</feature>
<dbReference type="AlphaFoldDB" id="A0A0G4FHZ0"/>
<dbReference type="Proteomes" id="UP000041254">
    <property type="component" value="Unassembled WGS sequence"/>
</dbReference>
<feature type="region of interest" description="Disordered" evidence="3">
    <location>
        <begin position="1"/>
        <end position="53"/>
    </location>
</feature>
<dbReference type="InterPro" id="IPR011990">
    <property type="entry name" value="TPR-like_helical_dom_sf"/>
</dbReference>
<feature type="compositionally biased region" description="Acidic residues" evidence="3">
    <location>
        <begin position="150"/>
        <end position="162"/>
    </location>
</feature>
<dbReference type="GO" id="GO:0034080">
    <property type="term" value="P:CENP-A containing chromatin assembly"/>
    <property type="evidence" value="ECO:0007669"/>
    <property type="project" value="TreeGrafter"/>
</dbReference>
<dbReference type="GO" id="GO:0006335">
    <property type="term" value="P:DNA replication-dependent chromatin assembly"/>
    <property type="evidence" value="ECO:0007669"/>
    <property type="project" value="TreeGrafter"/>
</dbReference>
<dbReference type="GO" id="GO:0042393">
    <property type="term" value="F:histone binding"/>
    <property type="evidence" value="ECO:0007669"/>
    <property type="project" value="TreeGrafter"/>
</dbReference>
<organism evidence="4 5">
    <name type="scientific">Vitrella brassicaformis (strain CCMP3155)</name>
    <dbReference type="NCBI Taxonomy" id="1169540"/>
    <lineage>
        <taxon>Eukaryota</taxon>
        <taxon>Sar</taxon>
        <taxon>Alveolata</taxon>
        <taxon>Colpodellida</taxon>
        <taxon>Vitrellaceae</taxon>
        <taxon>Vitrella</taxon>
    </lineage>
</organism>
<evidence type="ECO:0000313" key="4">
    <source>
        <dbReference type="EMBL" id="CEM13093.1"/>
    </source>
</evidence>
<dbReference type="VEuPathDB" id="CryptoDB:Vbra_5862"/>
<evidence type="ECO:0000256" key="2">
    <source>
        <dbReference type="ARBA" id="ARBA00022803"/>
    </source>
</evidence>
<feature type="compositionally biased region" description="Basic and acidic residues" evidence="3">
    <location>
        <begin position="1"/>
        <end position="11"/>
    </location>
</feature>
<dbReference type="InParanoid" id="A0A0G4FHZ0"/>
<proteinExistence type="predicted"/>
<keyword evidence="5" id="KW-1185">Reference proteome</keyword>